<feature type="binding site" evidence="9">
    <location>
        <position position="136"/>
    </location>
    <ligand>
        <name>NADPH</name>
        <dbReference type="ChEBI" id="CHEBI:57783"/>
    </ligand>
</feature>
<dbReference type="FunFam" id="3.40.50.720:FF:000045">
    <property type="entry name" value="1-deoxy-D-xylulose 5-phosphate reductoisomerase"/>
    <property type="match status" value="1"/>
</dbReference>
<comment type="pathway">
    <text evidence="1 9">Isoprenoid biosynthesis; isopentenyl diphosphate biosynthesis via DXP pathway; isopentenyl diphosphate from 1-deoxy-D-xylulose 5-phosphate: step 1/6.</text>
</comment>
<evidence type="ECO:0000256" key="5">
    <source>
        <dbReference type="ARBA" id="ARBA00023002"/>
    </source>
</evidence>
<dbReference type="GO" id="GO:0070402">
    <property type="term" value="F:NADPH binding"/>
    <property type="evidence" value="ECO:0007669"/>
    <property type="project" value="InterPro"/>
</dbReference>
<feature type="region of interest" description="Disordered" evidence="10">
    <location>
        <begin position="1"/>
        <end position="22"/>
    </location>
</feature>
<dbReference type="Pfam" id="PF08436">
    <property type="entry name" value="DXP_redisom_C"/>
    <property type="match status" value="1"/>
</dbReference>
<keyword evidence="7 9" id="KW-0414">Isoprene biosynthesis</keyword>
<comment type="function">
    <text evidence="9">Catalyzes the NADPH-dependent rearrangement and reduction of 1-deoxy-D-xylulose-5-phosphate (DXP) to 2-C-methyl-D-erythritol 4-phosphate (MEP).</text>
</comment>
<dbReference type="InterPro" id="IPR036291">
    <property type="entry name" value="NAD(P)-bd_dom_sf"/>
</dbReference>
<feature type="binding site" evidence="9">
    <location>
        <position position="24"/>
    </location>
    <ligand>
        <name>NADPH</name>
        <dbReference type="ChEBI" id="CHEBI:57783"/>
    </ligand>
</feature>
<evidence type="ECO:0000256" key="3">
    <source>
        <dbReference type="ARBA" id="ARBA00022723"/>
    </source>
</evidence>
<dbReference type="UniPathway" id="UPA00056">
    <property type="reaction ID" value="UER00092"/>
</dbReference>
<evidence type="ECO:0000259" key="13">
    <source>
        <dbReference type="Pfam" id="PF13288"/>
    </source>
</evidence>
<dbReference type="InterPro" id="IPR003821">
    <property type="entry name" value="DXP_reductoisomerase"/>
</dbReference>
<feature type="binding site" evidence="9">
    <location>
        <position position="162"/>
    </location>
    <ligand>
        <name>Mn(2+)</name>
        <dbReference type="ChEBI" id="CHEBI:29035"/>
    </ligand>
</feature>
<dbReference type="InterPro" id="IPR036169">
    <property type="entry name" value="DXPR_C_sf"/>
</dbReference>
<dbReference type="InterPro" id="IPR026877">
    <property type="entry name" value="DXPR_C"/>
</dbReference>
<evidence type="ECO:0000256" key="6">
    <source>
        <dbReference type="ARBA" id="ARBA00023211"/>
    </source>
</evidence>
<evidence type="ECO:0000256" key="10">
    <source>
        <dbReference type="SAM" id="MobiDB-lite"/>
    </source>
</evidence>
<dbReference type="Pfam" id="PF02670">
    <property type="entry name" value="DXP_reductoisom"/>
    <property type="match status" value="1"/>
</dbReference>
<dbReference type="PANTHER" id="PTHR30525">
    <property type="entry name" value="1-DEOXY-D-XYLULOSE 5-PHOSPHATE REDUCTOISOMERASE"/>
    <property type="match status" value="1"/>
</dbReference>
<feature type="binding site" evidence="9">
    <location>
        <position position="193"/>
    </location>
    <ligand>
        <name>1-deoxy-D-xylulose 5-phosphate</name>
        <dbReference type="ChEBI" id="CHEBI:57792"/>
    </ligand>
</feature>
<evidence type="ECO:0000259" key="11">
    <source>
        <dbReference type="Pfam" id="PF02670"/>
    </source>
</evidence>
<feature type="binding site" evidence="9">
    <location>
        <position position="164"/>
    </location>
    <ligand>
        <name>1-deoxy-D-xylulose 5-phosphate</name>
        <dbReference type="ChEBI" id="CHEBI:57792"/>
    </ligand>
</feature>
<dbReference type="SUPFAM" id="SSF69055">
    <property type="entry name" value="1-deoxy-D-xylulose-5-phosphate reductoisomerase, C-terminal domain"/>
    <property type="match status" value="1"/>
</dbReference>
<dbReference type="EMBL" id="JABWCV010000004">
    <property type="protein sequence ID" value="NVF13400.1"/>
    <property type="molecule type" value="Genomic_DNA"/>
</dbReference>
<feature type="binding site" evidence="9">
    <location>
        <position position="238"/>
    </location>
    <ligand>
        <name>Mn(2+)</name>
        <dbReference type="ChEBI" id="CHEBI:29035"/>
    </ligand>
</feature>
<evidence type="ECO:0000313" key="15">
    <source>
        <dbReference type="Proteomes" id="UP000589984"/>
    </source>
</evidence>
<dbReference type="GO" id="GO:0030145">
    <property type="term" value="F:manganese ion binding"/>
    <property type="evidence" value="ECO:0007669"/>
    <property type="project" value="TreeGrafter"/>
</dbReference>
<dbReference type="NCBIfam" id="NF009114">
    <property type="entry name" value="PRK12464.1"/>
    <property type="match status" value="1"/>
</dbReference>
<keyword evidence="14" id="KW-0413">Isomerase</keyword>
<feature type="binding site" evidence="9">
    <location>
        <position position="238"/>
    </location>
    <ligand>
        <name>1-deoxy-D-xylulose 5-phosphate</name>
        <dbReference type="ChEBI" id="CHEBI:57792"/>
    </ligand>
</feature>
<dbReference type="GO" id="GO:0030604">
    <property type="term" value="F:1-deoxy-D-xylulose-5-phosphate reductoisomerase activity"/>
    <property type="evidence" value="ECO:0007669"/>
    <property type="project" value="UniProtKB-UniRule"/>
</dbReference>
<proteinExistence type="inferred from homology"/>
<feature type="binding site" evidence="9">
    <location>
        <position position="138"/>
    </location>
    <ligand>
        <name>NADPH</name>
        <dbReference type="ChEBI" id="CHEBI:57783"/>
    </ligand>
</feature>
<feature type="binding site" evidence="9">
    <location>
        <position position="216"/>
    </location>
    <ligand>
        <name>1-deoxy-D-xylulose 5-phosphate</name>
        <dbReference type="ChEBI" id="CHEBI:57792"/>
    </ligand>
</feature>
<dbReference type="AlphaFoldDB" id="A0A7Y6RAG2"/>
<dbReference type="NCBIfam" id="NF003938">
    <property type="entry name" value="PRK05447.1-1"/>
    <property type="match status" value="1"/>
</dbReference>
<dbReference type="GO" id="GO:0016853">
    <property type="term" value="F:isomerase activity"/>
    <property type="evidence" value="ECO:0007669"/>
    <property type="project" value="UniProtKB-KW"/>
</dbReference>
<dbReference type="PANTHER" id="PTHR30525:SF0">
    <property type="entry name" value="1-DEOXY-D-XYLULOSE 5-PHOSPHATE REDUCTOISOMERASE, CHLOROPLASTIC"/>
    <property type="match status" value="1"/>
</dbReference>
<reference evidence="14 15" key="1">
    <citation type="submission" date="2020-06" db="EMBL/GenBank/DDBJ databases">
        <title>Halomonas sp. QX-1 draft genome sequence.</title>
        <authorList>
            <person name="Qiu X."/>
        </authorList>
    </citation>
    <scope>NUCLEOTIDE SEQUENCE [LARGE SCALE GENOMIC DNA]</scope>
    <source>
        <strain evidence="14 15">QX-1</strain>
    </source>
</reference>
<feature type="binding site" evidence="9">
    <location>
        <position position="234"/>
    </location>
    <ligand>
        <name>1-deoxy-D-xylulose 5-phosphate</name>
        <dbReference type="ChEBI" id="CHEBI:57792"/>
    </ligand>
</feature>
<dbReference type="Pfam" id="PF13288">
    <property type="entry name" value="DXPR_C"/>
    <property type="match status" value="1"/>
</dbReference>
<evidence type="ECO:0000256" key="4">
    <source>
        <dbReference type="ARBA" id="ARBA00022857"/>
    </source>
</evidence>
<sequence length="405" mass="43606">MSQRQHPQTKPSTQRVTVLGSTGSIGTSTLDVIGRHPDRYSVHALTAHTSKESLLAQCLTHRPAVAVLDDEADAAWLRQELRRAGLPTEVNAGPEALCEVARDASVDCVMAAIVGAAGLLPALAAAEAGKRVLLANKEALVMSGALFMDAVSHSGATLLPIDSEHNAIYQCLPAEHRGGLARHGISQLLLTASGGPFRTWSQADINNVTPEQACAHPNWSMGRKISVDSATMMNKGLELIEACWLFDATPEQIQVVVHPQSVIHSMAAYHDGSVIAQLGNPDMRTPIAYGLAWPERIDAGVETLDLFQVARLDFEAPDEVRFPCLGLAREAMQQGGMAPVVLNAANEIAVDAFLQRQLRFTAIGQLVAEILSRPYEGRVDSLESVLATDQWARQQALELVTRWSA</sequence>
<dbReference type="RefSeq" id="WP_176302526.1">
    <property type="nucleotide sequence ID" value="NZ_JABWCV010000004.1"/>
</dbReference>
<comment type="catalytic activity">
    <reaction evidence="8">
        <text>2-C-methyl-D-erythritol 4-phosphate + NADP(+) = 1-deoxy-D-xylulose 5-phosphate + NADPH + H(+)</text>
        <dbReference type="Rhea" id="RHEA:13717"/>
        <dbReference type="ChEBI" id="CHEBI:15378"/>
        <dbReference type="ChEBI" id="CHEBI:57783"/>
        <dbReference type="ChEBI" id="CHEBI:57792"/>
        <dbReference type="ChEBI" id="CHEBI:58262"/>
        <dbReference type="ChEBI" id="CHEBI:58349"/>
        <dbReference type="EC" id="1.1.1.267"/>
    </reaction>
    <physiologicalReaction direction="right-to-left" evidence="8">
        <dbReference type="Rhea" id="RHEA:13719"/>
    </physiologicalReaction>
</comment>
<feature type="binding site" evidence="9">
    <location>
        <position position="164"/>
    </location>
    <ligand>
        <name>Mn(2+)</name>
        <dbReference type="ChEBI" id="CHEBI:29035"/>
    </ligand>
</feature>
<keyword evidence="4 9" id="KW-0521">NADP</keyword>
<dbReference type="SUPFAM" id="SSF51735">
    <property type="entry name" value="NAD(P)-binding Rossmann-fold domains"/>
    <property type="match status" value="1"/>
</dbReference>
<evidence type="ECO:0000256" key="8">
    <source>
        <dbReference type="ARBA" id="ARBA00048543"/>
    </source>
</evidence>
<dbReference type="InterPro" id="IPR013512">
    <property type="entry name" value="DXP_reductoisomerase_N"/>
</dbReference>
<keyword evidence="9" id="KW-0460">Magnesium</keyword>
<evidence type="ECO:0000256" key="2">
    <source>
        <dbReference type="ARBA" id="ARBA00006825"/>
    </source>
</evidence>
<organism evidence="14 15">
    <name type="scientific">Vreelandella maris</name>
    <dbReference type="NCBI Taxonomy" id="2729617"/>
    <lineage>
        <taxon>Bacteria</taxon>
        <taxon>Pseudomonadati</taxon>
        <taxon>Pseudomonadota</taxon>
        <taxon>Gammaproteobacteria</taxon>
        <taxon>Oceanospirillales</taxon>
        <taxon>Halomonadaceae</taxon>
        <taxon>Vreelandella</taxon>
    </lineage>
</organism>
<keyword evidence="5 9" id="KW-0560">Oxidoreductase</keyword>
<feature type="binding site" evidence="9">
    <location>
        <position position="22"/>
    </location>
    <ligand>
        <name>NADPH</name>
        <dbReference type="ChEBI" id="CHEBI:57783"/>
    </ligand>
</feature>
<feature type="binding site" evidence="9">
    <location>
        <position position="229"/>
    </location>
    <ligand>
        <name>1-deoxy-D-xylulose 5-phosphate</name>
        <dbReference type="ChEBI" id="CHEBI:57792"/>
    </ligand>
</feature>
<comment type="cofactor">
    <cofactor evidence="9">
        <name>Mg(2+)</name>
        <dbReference type="ChEBI" id="CHEBI:18420"/>
    </cofactor>
    <cofactor evidence="9">
        <name>Mn(2+)</name>
        <dbReference type="ChEBI" id="CHEBI:29035"/>
    </cofactor>
</comment>
<evidence type="ECO:0000256" key="7">
    <source>
        <dbReference type="ARBA" id="ARBA00023229"/>
    </source>
</evidence>
<dbReference type="Gene3D" id="1.10.1740.10">
    <property type="match status" value="1"/>
</dbReference>
<feature type="binding site" evidence="9">
    <location>
        <position position="137"/>
    </location>
    <ligand>
        <name>1-deoxy-D-xylulose 5-phosphate</name>
        <dbReference type="ChEBI" id="CHEBI:57792"/>
    </ligand>
</feature>
<dbReference type="PIRSF" id="PIRSF006205">
    <property type="entry name" value="Dxp_reductismrs"/>
    <property type="match status" value="1"/>
</dbReference>
<feature type="binding site" evidence="9">
    <location>
        <position position="23"/>
    </location>
    <ligand>
        <name>NADPH</name>
        <dbReference type="ChEBI" id="CHEBI:57783"/>
    </ligand>
</feature>
<feature type="binding site" evidence="9">
    <location>
        <position position="235"/>
    </location>
    <ligand>
        <name>1-deoxy-D-xylulose 5-phosphate</name>
        <dbReference type="ChEBI" id="CHEBI:57792"/>
    </ligand>
</feature>
<comment type="similarity">
    <text evidence="2 9">Belongs to the DXR family.</text>
</comment>
<evidence type="ECO:0000313" key="14">
    <source>
        <dbReference type="EMBL" id="NVF13400.1"/>
    </source>
</evidence>
<gene>
    <name evidence="9" type="primary">dxr</name>
    <name evidence="14" type="ORF">HUO07_04340</name>
</gene>
<keyword evidence="3 9" id="KW-0479">Metal-binding</keyword>
<comment type="caution">
    <text evidence="9">Lacks conserved residue(s) required for the propagation of feature annotation.</text>
</comment>
<dbReference type="HAMAP" id="MF_00183">
    <property type="entry name" value="DXP_reductoisom"/>
    <property type="match status" value="1"/>
</dbReference>
<name>A0A7Y6RAG2_9GAMM</name>
<feature type="domain" description="DXP reductoisomerase C-terminal" evidence="13">
    <location>
        <begin position="278"/>
        <end position="394"/>
    </location>
</feature>
<dbReference type="NCBIfam" id="TIGR00243">
    <property type="entry name" value="Dxr"/>
    <property type="match status" value="1"/>
</dbReference>
<evidence type="ECO:0000256" key="9">
    <source>
        <dbReference type="HAMAP-Rule" id="MF_00183"/>
    </source>
</evidence>
<evidence type="ECO:0000259" key="12">
    <source>
        <dbReference type="Pfam" id="PF08436"/>
    </source>
</evidence>
<keyword evidence="15" id="KW-1185">Reference proteome</keyword>
<dbReference type="InterPro" id="IPR013644">
    <property type="entry name" value="DXP_reductoisomerase_C"/>
</dbReference>
<keyword evidence="6 9" id="KW-0464">Manganese</keyword>
<dbReference type="Proteomes" id="UP000589984">
    <property type="component" value="Unassembled WGS sequence"/>
</dbReference>
<evidence type="ECO:0000256" key="1">
    <source>
        <dbReference type="ARBA" id="ARBA00005094"/>
    </source>
</evidence>
<dbReference type="SUPFAM" id="SSF55347">
    <property type="entry name" value="Glyceraldehyde-3-phosphate dehydrogenase-like, C-terminal domain"/>
    <property type="match status" value="1"/>
</dbReference>
<dbReference type="GO" id="GO:0051484">
    <property type="term" value="P:isopentenyl diphosphate biosynthetic process, methylerythritol 4-phosphate pathway involved in terpenoid biosynthetic process"/>
    <property type="evidence" value="ECO:0007669"/>
    <property type="project" value="UniProtKB-ARBA"/>
</dbReference>
<protein>
    <recommendedName>
        <fullName evidence="9">1-deoxy-D-xylulose 5-phosphate reductoisomerase</fullName>
        <shortName evidence="9">DXP reductoisomerase</shortName>
        <ecNumber evidence="9">1.1.1.267</ecNumber>
    </recommendedName>
    <alternativeName>
        <fullName evidence="9">1-deoxyxylulose-5-phosphate reductoisomerase</fullName>
    </alternativeName>
    <alternativeName>
        <fullName evidence="9">2-C-methyl-D-erythritol 4-phosphate synthase</fullName>
    </alternativeName>
</protein>
<dbReference type="Gene3D" id="3.40.50.720">
    <property type="entry name" value="NAD(P)-binding Rossmann-like Domain"/>
    <property type="match status" value="1"/>
</dbReference>
<dbReference type="EC" id="1.1.1.267" evidence="9"/>
<accession>A0A7Y6RAG2</accession>
<feature type="binding site" evidence="9">
    <location>
        <position position="163"/>
    </location>
    <ligand>
        <name>1-deoxy-D-xylulose 5-phosphate</name>
        <dbReference type="ChEBI" id="CHEBI:57792"/>
    </ligand>
</feature>
<comment type="caution">
    <text evidence="14">The sequence shown here is derived from an EMBL/GenBank/DDBJ whole genome shotgun (WGS) entry which is preliminary data.</text>
</comment>
<feature type="binding site" evidence="9">
    <location>
        <position position="222"/>
    </location>
    <ligand>
        <name>NADPH</name>
        <dbReference type="ChEBI" id="CHEBI:57783"/>
    </ligand>
</feature>
<feature type="domain" description="1-deoxy-D-xylulose 5-phosphate reductoisomerase N-terminal" evidence="11">
    <location>
        <begin position="16"/>
        <end position="144"/>
    </location>
</feature>
<feature type="binding site" evidence="9">
    <location>
        <position position="25"/>
    </location>
    <ligand>
        <name>NADPH</name>
        <dbReference type="ChEBI" id="CHEBI:57783"/>
    </ligand>
</feature>
<feature type="domain" description="1-deoxy-D-xylulose 5-phosphate reductoisomerase C-terminal" evidence="12">
    <location>
        <begin position="158"/>
        <end position="246"/>
    </location>
</feature>